<dbReference type="GO" id="GO:0031080">
    <property type="term" value="C:nuclear pore outer ring"/>
    <property type="evidence" value="ECO:0007669"/>
    <property type="project" value="TreeGrafter"/>
</dbReference>
<keyword evidence="8" id="KW-0811">Translocation</keyword>
<proteinExistence type="inferred from homology"/>
<comment type="similarity">
    <text evidence="2">Belongs to the WD repeat SEC13 family.</text>
</comment>
<dbReference type="InterPro" id="IPR015943">
    <property type="entry name" value="WD40/YVTN_repeat-like_dom_sf"/>
</dbReference>
<evidence type="ECO:0000256" key="8">
    <source>
        <dbReference type="ARBA" id="ARBA00023010"/>
    </source>
</evidence>
<evidence type="ECO:0000256" key="6">
    <source>
        <dbReference type="ARBA" id="ARBA00022816"/>
    </source>
</evidence>
<evidence type="ECO:0000256" key="2">
    <source>
        <dbReference type="ARBA" id="ARBA00010102"/>
    </source>
</evidence>
<evidence type="ECO:0000256" key="12">
    <source>
        <dbReference type="SAM" id="MobiDB-lite"/>
    </source>
</evidence>
<evidence type="ECO:0000256" key="9">
    <source>
        <dbReference type="ARBA" id="ARBA00023132"/>
    </source>
</evidence>
<dbReference type="InterPro" id="IPR036322">
    <property type="entry name" value="WD40_repeat_dom_sf"/>
</dbReference>
<dbReference type="PANTHER" id="PTHR11024:SF2">
    <property type="entry name" value="PROTEIN SEC13 HOMOLOG"/>
    <property type="match status" value="1"/>
</dbReference>
<dbReference type="Gene3D" id="2.130.10.10">
    <property type="entry name" value="YVTN repeat-like/Quinoprotein amine dehydrogenase"/>
    <property type="match status" value="1"/>
</dbReference>
<dbReference type="GO" id="GO:0051028">
    <property type="term" value="P:mRNA transport"/>
    <property type="evidence" value="ECO:0007669"/>
    <property type="project" value="UniProtKB-KW"/>
</dbReference>
<keyword evidence="3" id="KW-0813">Transport</keyword>
<keyword evidence="14" id="KW-1185">Reference proteome</keyword>
<feature type="repeat" description="WD" evidence="11">
    <location>
        <begin position="275"/>
        <end position="310"/>
    </location>
</feature>
<comment type="caution">
    <text evidence="13">The sequence shown here is derived from an EMBL/GenBank/DDBJ whole genome shotgun (WGS) entry which is preliminary data.</text>
</comment>
<organism evidence="13 14">
    <name type="scientific">Rhodosorus marinus</name>
    <dbReference type="NCBI Taxonomy" id="101924"/>
    <lineage>
        <taxon>Eukaryota</taxon>
        <taxon>Rhodophyta</taxon>
        <taxon>Stylonematophyceae</taxon>
        <taxon>Stylonematales</taxon>
        <taxon>Stylonemataceae</taxon>
        <taxon>Rhodosorus</taxon>
    </lineage>
</organism>
<dbReference type="Proteomes" id="UP001157974">
    <property type="component" value="Unassembled WGS sequence"/>
</dbReference>
<evidence type="ECO:0000256" key="5">
    <source>
        <dbReference type="ARBA" id="ARBA00022737"/>
    </source>
</evidence>
<evidence type="ECO:0000256" key="7">
    <source>
        <dbReference type="ARBA" id="ARBA00022927"/>
    </source>
</evidence>
<dbReference type="SUPFAM" id="SSF50978">
    <property type="entry name" value="WD40 repeat-like"/>
    <property type="match status" value="1"/>
</dbReference>
<dbReference type="Pfam" id="PF00400">
    <property type="entry name" value="WD40"/>
    <property type="match status" value="4"/>
</dbReference>
<evidence type="ECO:0000256" key="10">
    <source>
        <dbReference type="ARBA" id="ARBA00023242"/>
    </source>
</evidence>
<dbReference type="GO" id="GO:0030127">
    <property type="term" value="C:COPII vesicle coat"/>
    <property type="evidence" value="ECO:0007669"/>
    <property type="project" value="TreeGrafter"/>
</dbReference>
<dbReference type="InterPro" id="IPR037363">
    <property type="entry name" value="Sec13/Seh1_fam"/>
</dbReference>
<dbReference type="EMBL" id="JAMWBK010000009">
    <property type="protein sequence ID" value="KAJ8902267.1"/>
    <property type="molecule type" value="Genomic_DNA"/>
</dbReference>
<accession>A0AAV8ULW9</accession>
<dbReference type="SMART" id="SM00320">
    <property type="entry name" value="WD40"/>
    <property type="match status" value="6"/>
</dbReference>
<feature type="repeat" description="WD" evidence="11">
    <location>
        <begin position="112"/>
        <end position="146"/>
    </location>
</feature>
<dbReference type="PROSITE" id="PS50082">
    <property type="entry name" value="WD_REPEATS_2"/>
    <property type="match status" value="3"/>
</dbReference>
<sequence>MMPTMMGAAPTQMAAPEKQPRSSTRHLGEWMRRASFRGRFFTFTNRFLVLKSRIVCALKETLQKEVIETGHTDMIHDAQWDYYGRRLATCSSDGTTRIFDITGGERKMEAEIRGHDGPVWQVAWAHPRFGNLIATCGFDHKVILWKEASKGTWQKVYEFAEHKASINAVAFGPFEYGLCFASASSDGFVSICTQQKDGSWQESRIVDQEGGGETTHAVGANSVSWAPSANPGGLWNTQKGEAPVRKLVTGGCDNLVKIWKFNEGTNSWVPDGKPLERHTDWVRSVAWAPSIGLASSTIASCGQDKRVVLWTRDDTDNEWHPVELSQFAAPVWSVSWSLTGNILGVASGNDEVTLWKEELDGSWKNITEIMDSGVSAVS</sequence>
<feature type="region of interest" description="Disordered" evidence="12">
    <location>
        <begin position="1"/>
        <end position="25"/>
    </location>
</feature>
<reference evidence="13 14" key="1">
    <citation type="journal article" date="2023" name="Nat. Commun.">
        <title>Origin of minicircular mitochondrial genomes in red algae.</title>
        <authorList>
            <person name="Lee Y."/>
            <person name="Cho C.H."/>
            <person name="Lee Y.M."/>
            <person name="Park S.I."/>
            <person name="Yang J.H."/>
            <person name="West J.A."/>
            <person name="Bhattacharya D."/>
            <person name="Yoon H.S."/>
        </authorList>
    </citation>
    <scope>NUCLEOTIDE SEQUENCE [LARGE SCALE GENOMIC DNA]</scope>
    <source>
        <strain evidence="13 14">CCMP1338</strain>
        <tissue evidence="13">Whole cell</tissue>
    </source>
</reference>
<dbReference type="GO" id="GO:0090114">
    <property type="term" value="P:COPII-coated vesicle budding"/>
    <property type="evidence" value="ECO:0007669"/>
    <property type="project" value="TreeGrafter"/>
</dbReference>
<dbReference type="AlphaFoldDB" id="A0AAV8ULW9"/>
<evidence type="ECO:0008006" key="15">
    <source>
        <dbReference type="Google" id="ProtNLM"/>
    </source>
</evidence>
<keyword evidence="6" id="KW-0509">mRNA transport</keyword>
<evidence type="ECO:0000256" key="1">
    <source>
        <dbReference type="ARBA" id="ARBA00004567"/>
    </source>
</evidence>
<dbReference type="GO" id="GO:0006606">
    <property type="term" value="P:protein import into nucleus"/>
    <property type="evidence" value="ECO:0007669"/>
    <property type="project" value="TreeGrafter"/>
</dbReference>
<keyword evidence="7" id="KW-0653">Protein transport</keyword>
<evidence type="ECO:0000256" key="4">
    <source>
        <dbReference type="ARBA" id="ARBA00022574"/>
    </source>
</evidence>
<gene>
    <name evidence="13" type="ORF">NDN08_006674</name>
</gene>
<evidence type="ECO:0000256" key="11">
    <source>
        <dbReference type="PROSITE-ProRule" id="PRU00221"/>
    </source>
</evidence>
<evidence type="ECO:0000313" key="13">
    <source>
        <dbReference type="EMBL" id="KAJ8902267.1"/>
    </source>
</evidence>
<dbReference type="GO" id="GO:0005198">
    <property type="term" value="F:structural molecule activity"/>
    <property type="evidence" value="ECO:0007669"/>
    <property type="project" value="InterPro"/>
</dbReference>
<dbReference type="PANTHER" id="PTHR11024">
    <property type="entry name" value="NUCLEAR PORE COMPLEX PROTEIN SEC13 / SEH1 FAMILY MEMBER"/>
    <property type="match status" value="1"/>
</dbReference>
<feature type="repeat" description="WD" evidence="11">
    <location>
        <begin position="68"/>
        <end position="109"/>
    </location>
</feature>
<name>A0AAV8ULW9_9RHOD</name>
<dbReference type="InterPro" id="IPR001680">
    <property type="entry name" value="WD40_rpt"/>
</dbReference>
<evidence type="ECO:0000256" key="3">
    <source>
        <dbReference type="ARBA" id="ARBA00022448"/>
    </source>
</evidence>
<keyword evidence="4 11" id="KW-0853">WD repeat</keyword>
<keyword evidence="5" id="KW-0677">Repeat</keyword>
<keyword evidence="10" id="KW-0539">Nucleus</keyword>
<evidence type="ECO:0000313" key="14">
    <source>
        <dbReference type="Proteomes" id="UP001157974"/>
    </source>
</evidence>
<keyword evidence="9" id="KW-0906">Nuclear pore complex</keyword>
<protein>
    <recommendedName>
        <fullName evidence="15">Protein SEC13 homolog</fullName>
    </recommendedName>
</protein>
<comment type="subcellular location">
    <subcellularLocation>
        <location evidence="1">Nucleus</location>
        <location evidence="1">Nuclear pore complex</location>
    </subcellularLocation>
</comment>